<accession>K2Q4D4</accession>
<proteinExistence type="predicted"/>
<sequence>MTGAQRSSGSYFKPHPKSRQAFLEECVLIWCAGDADKSPHCKDPAFVEALKDQIRKDVASRLGSAPPETIDHFAAVELAALRSQEAARYYSNKLDELLAPRPKKGNRRREVPAHLPLRPSRAVIAFTAMQIKCQDPAASKNAIYAKSAEYLADGIPKSEANRRLTTKNVRDAAESHGVFDDIETIALRHRREFERVRVKGIPHLWDCSVYDWMVIGRRLDALRGFEDEELRLALFRSLIVWPMQSFERCYAKARAGKRFAGLYGADLAQAIHAALDLPAWVLQDLDVSTAHSRQTGTRTANSAG</sequence>
<dbReference type="Proteomes" id="UP000007123">
    <property type="component" value="Unassembled WGS sequence"/>
</dbReference>
<evidence type="ECO:0000313" key="2">
    <source>
        <dbReference type="Proteomes" id="UP000007123"/>
    </source>
</evidence>
<evidence type="ECO:0000313" key="1">
    <source>
        <dbReference type="EMBL" id="EKF58604.1"/>
    </source>
</evidence>
<comment type="caution">
    <text evidence="1">The sequence shown here is derived from an EMBL/GenBank/DDBJ whole genome shotgun (WGS) entry which is preliminary data.</text>
</comment>
<dbReference type="AlphaFoldDB" id="K2Q4D4"/>
<reference evidence="1 2" key="1">
    <citation type="journal article" date="2012" name="J. Bacteriol.">
        <title>Draft Genome Sequence of Agrobacterium albertimagni Strain AOL15.</title>
        <authorList>
            <person name="Trimble W.L."/>
            <person name="Phung le T."/>
            <person name="Meyer F."/>
            <person name="Gilbert J.A."/>
            <person name="Silver S."/>
        </authorList>
    </citation>
    <scope>NUCLEOTIDE SEQUENCE [LARGE SCALE GENOMIC DNA]</scope>
    <source>
        <strain evidence="1 2">AOL15</strain>
    </source>
</reference>
<dbReference type="EMBL" id="ALJF01000013">
    <property type="protein sequence ID" value="EKF58604.1"/>
    <property type="molecule type" value="Genomic_DNA"/>
</dbReference>
<dbReference type="RefSeq" id="WP_006727679.1">
    <property type="nucleotide sequence ID" value="NZ_ALJF01000013.1"/>
</dbReference>
<keyword evidence="2" id="KW-1185">Reference proteome</keyword>
<name>K2Q4D4_9HYPH</name>
<dbReference type="OrthoDB" id="8440434at2"/>
<dbReference type="PATRIC" id="fig|1156935.5.peg.3750"/>
<organism evidence="1 2">
    <name type="scientific">Agrobacterium albertimagni AOL15</name>
    <dbReference type="NCBI Taxonomy" id="1156935"/>
    <lineage>
        <taxon>Bacteria</taxon>
        <taxon>Pseudomonadati</taxon>
        <taxon>Pseudomonadota</taxon>
        <taxon>Alphaproteobacteria</taxon>
        <taxon>Hyphomicrobiales</taxon>
        <taxon>Rhizobiaceae</taxon>
        <taxon>Rhizobium/Agrobacterium group</taxon>
        <taxon>Agrobacterium</taxon>
    </lineage>
</organism>
<gene>
    <name evidence="1" type="ORF">QWE_18428</name>
</gene>
<dbReference type="STRING" id="1156935.QWE_18428"/>
<protein>
    <submittedName>
        <fullName evidence="1">Uncharacterized protein</fullName>
    </submittedName>
</protein>